<sequence>MLSEISGKLRHGAMDSDEFPTVGDFVVASLRTSEMRATIHTVLPRKSKFSRKVAGINTRQQIVASNIDTVFLVNSLNKDFNARRIERYLIMAWESGAAPVILLSKADLCVDLASKLSQTEKVASGVPIHVVSTVDSIGMDDLNQYLKPGRTIALLGSSGVGKSTLLNYLAGEVIQETNEVREYDDRGRHTSTSREMFILDSGAIMIDTPGMRELQLWGGTEGISEAFEDIEALSSQCRFSDCMHKNEPGCAIKQAIEDEIIDEKRFKSYSALQKEAKLIERKQKDINRIAGNKKSKEYIDHKYRGL</sequence>
<dbReference type="InterPro" id="IPR004881">
    <property type="entry name" value="Ribosome_biogen_GTPase_RsgA"/>
</dbReference>
<name>A0A401UNB0_9CLOT</name>
<dbReference type="PROSITE" id="PS51721">
    <property type="entry name" value="G_CP"/>
    <property type="match status" value="1"/>
</dbReference>
<feature type="binding site" evidence="10">
    <location>
        <position position="242"/>
    </location>
    <ligand>
        <name>Zn(2+)</name>
        <dbReference type="ChEBI" id="CHEBI:29105"/>
    </ligand>
</feature>
<gene>
    <name evidence="10" type="primary">rsgA</name>
    <name evidence="13" type="ORF">Ctaglu_26470</name>
</gene>
<dbReference type="AlphaFoldDB" id="A0A401UNB0"/>
<feature type="binding site" evidence="10">
    <location>
        <position position="244"/>
    </location>
    <ligand>
        <name>Zn(2+)</name>
        <dbReference type="ChEBI" id="CHEBI:29105"/>
    </ligand>
</feature>
<keyword evidence="8 10" id="KW-0694">RNA-binding</keyword>
<evidence type="ECO:0000256" key="1">
    <source>
        <dbReference type="ARBA" id="ARBA00022490"/>
    </source>
</evidence>
<evidence type="ECO:0000313" key="13">
    <source>
        <dbReference type="EMBL" id="GCD11024.1"/>
    </source>
</evidence>
<dbReference type="GO" id="GO:0005737">
    <property type="term" value="C:cytoplasm"/>
    <property type="evidence" value="ECO:0007669"/>
    <property type="project" value="UniProtKB-SubCell"/>
</dbReference>
<dbReference type="Pfam" id="PF03193">
    <property type="entry name" value="RsgA_GTPase"/>
    <property type="match status" value="1"/>
</dbReference>
<keyword evidence="6 10" id="KW-0378">Hydrolase</keyword>
<keyword evidence="14" id="KW-1185">Reference proteome</keyword>
<evidence type="ECO:0000256" key="8">
    <source>
        <dbReference type="ARBA" id="ARBA00022884"/>
    </source>
</evidence>
<dbReference type="GO" id="GO:0005525">
    <property type="term" value="F:GTP binding"/>
    <property type="evidence" value="ECO:0007669"/>
    <property type="project" value="UniProtKB-UniRule"/>
</dbReference>
<dbReference type="EC" id="3.6.1.-" evidence="10"/>
<keyword evidence="9 10" id="KW-0342">GTP-binding</keyword>
<dbReference type="SUPFAM" id="SSF52540">
    <property type="entry name" value="P-loop containing nucleoside triphosphate hydrolases"/>
    <property type="match status" value="1"/>
</dbReference>
<evidence type="ECO:0000259" key="11">
    <source>
        <dbReference type="PROSITE" id="PS50936"/>
    </source>
</evidence>
<protein>
    <recommendedName>
        <fullName evidence="10">Small ribosomal subunit biogenesis GTPase RsgA</fullName>
        <ecNumber evidence="10">3.6.1.-</ecNumber>
    </recommendedName>
</protein>
<feature type="domain" description="EngC GTPase" evidence="11">
    <location>
        <begin position="65"/>
        <end position="212"/>
    </location>
</feature>
<evidence type="ECO:0000256" key="6">
    <source>
        <dbReference type="ARBA" id="ARBA00022801"/>
    </source>
</evidence>
<keyword evidence="2 10" id="KW-0690">Ribosome biogenesis</keyword>
<evidence type="ECO:0000256" key="3">
    <source>
        <dbReference type="ARBA" id="ARBA00022723"/>
    </source>
</evidence>
<feature type="binding site" evidence="10">
    <location>
        <position position="250"/>
    </location>
    <ligand>
        <name>Zn(2+)</name>
        <dbReference type="ChEBI" id="CHEBI:29105"/>
    </ligand>
</feature>
<dbReference type="InterPro" id="IPR030378">
    <property type="entry name" value="G_CP_dom"/>
</dbReference>
<comment type="caution">
    <text evidence="13">The sequence shown here is derived from an EMBL/GenBank/DDBJ whole genome shotgun (WGS) entry which is preliminary data.</text>
</comment>
<comment type="function">
    <text evidence="10">One of several proteins that assist in the late maturation steps of the functional core of the 30S ribosomal subunit. Helps release RbfA from mature subunits. May play a role in the assembly of ribosomal proteins into the subunit. Circularly permuted GTPase that catalyzes slow GTP hydrolysis, GTPase activity is stimulated by the 30S ribosomal subunit.</text>
</comment>
<organism evidence="13 14">
    <name type="scientific">Clostridium tagluense</name>
    <dbReference type="NCBI Taxonomy" id="360422"/>
    <lineage>
        <taxon>Bacteria</taxon>
        <taxon>Bacillati</taxon>
        <taxon>Bacillota</taxon>
        <taxon>Clostridia</taxon>
        <taxon>Eubacteriales</taxon>
        <taxon>Clostridiaceae</taxon>
        <taxon>Clostridium</taxon>
    </lineage>
</organism>
<evidence type="ECO:0000256" key="5">
    <source>
        <dbReference type="ARBA" id="ARBA00022741"/>
    </source>
</evidence>
<dbReference type="Proteomes" id="UP000287872">
    <property type="component" value="Unassembled WGS sequence"/>
</dbReference>
<keyword evidence="4 10" id="KW-0699">rRNA-binding</keyword>
<evidence type="ECO:0000313" key="14">
    <source>
        <dbReference type="Proteomes" id="UP000287872"/>
    </source>
</evidence>
<dbReference type="GO" id="GO:0019843">
    <property type="term" value="F:rRNA binding"/>
    <property type="evidence" value="ECO:0007669"/>
    <property type="project" value="UniProtKB-KW"/>
</dbReference>
<keyword evidence="1 10" id="KW-0963">Cytoplasm</keyword>
<proteinExistence type="inferred from homology"/>
<dbReference type="GO" id="GO:0003924">
    <property type="term" value="F:GTPase activity"/>
    <property type="evidence" value="ECO:0007669"/>
    <property type="project" value="UniProtKB-UniRule"/>
</dbReference>
<dbReference type="PANTHER" id="PTHR32120">
    <property type="entry name" value="SMALL RIBOSOMAL SUBUNIT BIOGENESIS GTPASE RSGA"/>
    <property type="match status" value="1"/>
</dbReference>
<evidence type="ECO:0000256" key="4">
    <source>
        <dbReference type="ARBA" id="ARBA00022730"/>
    </source>
</evidence>
<comment type="similarity">
    <text evidence="10">Belongs to the TRAFAC class YlqF/YawG GTPase family. RsgA subfamily.</text>
</comment>
<feature type="domain" description="CP-type G" evidence="12">
    <location>
        <begin position="58"/>
        <end position="214"/>
    </location>
</feature>
<dbReference type="CDD" id="cd01854">
    <property type="entry name" value="YjeQ_EngC"/>
    <property type="match status" value="1"/>
</dbReference>
<reference evidence="13 14" key="1">
    <citation type="submission" date="2018-11" db="EMBL/GenBank/DDBJ databases">
        <title>Genome sequencing and assembly of Clostridium tagluense strain A121.</title>
        <authorList>
            <person name="Murakami T."/>
            <person name="Segawa T."/>
            <person name="Shcherbakova V.A."/>
            <person name="Mori H."/>
            <person name="Yoshimura Y."/>
        </authorList>
    </citation>
    <scope>NUCLEOTIDE SEQUENCE [LARGE SCALE GENOMIC DNA]</scope>
    <source>
        <strain evidence="13 14">A121</strain>
    </source>
</reference>
<keyword evidence="3 10" id="KW-0479">Metal-binding</keyword>
<keyword evidence="7 10" id="KW-0862">Zinc</keyword>
<dbReference type="Gene3D" id="3.40.50.300">
    <property type="entry name" value="P-loop containing nucleotide triphosphate hydrolases"/>
    <property type="match status" value="1"/>
</dbReference>
<dbReference type="PROSITE" id="PS50936">
    <property type="entry name" value="ENGC_GTPASE"/>
    <property type="match status" value="1"/>
</dbReference>
<dbReference type="Gene3D" id="1.10.40.50">
    <property type="entry name" value="Probable gtpase engc, domain 3"/>
    <property type="match status" value="1"/>
</dbReference>
<comment type="subunit">
    <text evidence="10">Monomer. Associates with 30S ribosomal subunit, binds 16S rRNA.</text>
</comment>
<feature type="binding site" evidence="10">
    <location>
        <begin position="104"/>
        <end position="107"/>
    </location>
    <ligand>
        <name>GTP</name>
        <dbReference type="ChEBI" id="CHEBI:37565"/>
    </ligand>
</feature>
<dbReference type="GO" id="GO:0046872">
    <property type="term" value="F:metal ion binding"/>
    <property type="evidence" value="ECO:0007669"/>
    <property type="project" value="UniProtKB-KW"/>
</dbReference>
<feature type="binding site" evidence="10">
    <location>
        <begin position="156"/>
        <end position="164"/>
    </location>
    <ligand>
        <name>GTP</name>
        <dbReference type="ChEBI" id="CHEBI:37565"/>
    </ligand>
</feature>
<dbReference type="InterPro" id="IPR010914">
    <property type="entry name" value="RsgA_GTPase_dom"/>
</dbReference>
<dbReference type="EMBL" id="BHYK01000014">
    <property type="protein sequence ID" value="GCD11024.1"/>
    <property type="molecule type" value="Genomic_DNA"/>
</dbReference>
<accession>A0A401UNB0</accession>
<comment type="cofactor">
    <cofactor evidence="10">
        <name>Zn(2+)</name>
        <dbReference type="ChEBI" id="CHEBI:29105"/>
    </cofactor>
    <text evidence="10">Binds 1 zinc ion per subunit.</text>
</comment>
<comment type="subcellular location">
    <subcellularLocation>
        <location evidence="10">Cytoplasm</location>
    </subcellularLocation>
</comment>
<dbReference type="InterPro" id="IPR027417">
    <property type="entry name" value="P-loop_NTPase"/>
</dbReference>
<evidence type="ECO:0000259" key="12">
    <source>
        <dbReference type="PROSITE" id="PS51721"/>
    </source>
</evidence>
<dbReference type="RefSeq" id="WP_233439779.1">
    <property type="nucleotide sequence ID" value="NZ_BHYK01000014.1"/>
</dbReference>
<dbReference type="HAMAP" id="MF_01820">
    <property type="entry name" value="GTPase_RsgA"/>
    <property type="match status" value="1"/>
</dbReference>
<keyword evidence="5 10" id="KW-0547">Nucleotide-binding</keyword>
<dbReference type="GO" id="GO:0042274">
    <property type="term" value="P:ribosomal small subunit biogenesis"/>
    <property type="evidence" value="ECO:0007669"/>
    <property type="project" value="UniProtKB-UniRule"/>
</dbReference>
<evidence type="ECO:0000256" key="9">
    <source>
        <dbReference type="ARBA" id="ARBA00023134"/>
    </source>
</evidence>
<evidence type="ECO:0000256" key="10">
    <source>
        <dbReference type="HAMAP-Rule" id="MF_01820"/>
    </source>
</evidence>
<dbReference type="PANTHER" id="PTHR32120:SF10">
    <property type="entry name" value="SMALL RIBOSOMAL SUBUNIT BIOGENESIS GTPASE RSGA"/>
    <property type="match status" value="1"/>
</dbReference>
<evidence type="ECO:0000256" key="7">
    <source>
        <dbReference type="ARBA" id="ARBA00022833"/>
    </source>
</evidence>
<dbReference type="NCBIfam" id="TIGR00157">
    <property type="entry name" value="ribosome small subunit-dependent GTPase A"/>
    <property type="match status" value="1"/>
</dbReference>
<evidence type="ECO:0000256" key="2">
    <source>
        <dbReference type="ARBA" id="ARBA00022517"/>
    </source>
</evidence>
<feature type="binding site" evidence="10">
    <location>
        <position position="237"/>
    </location>
    <ligand>
        <name>Zn(2+)</name>
        <dbReference type="ChEBI" id="CHEBI:29105"/>
    </ligand>
</feature>